<dbReference type="AlphaFoldDB" id="A0A1U9UPA1"/>
<feature type="domain" description="HTH iclR-type" evidence="4">
    <location>
        <begin position="1"/>
        <end position="63"/>
    </location>
</feature>
<dbReference type="PROSITE" id="PS51078">
    <property type="entry name" value="ICLR_ED"/>
    <property type="match status" value="1"/>
</dbReference>
<organism evidence="6 7">
    <name type="scientific">Cupriavidus necator</name>
    <name type="common">Alcaligenes eutrophus</name>
    <name type="synonym">Ralstonia eutropha</name>
    <dbReference type="NCBI Taxonomy" id="106590"/>
    <lineage>
        <taxon>Bacteria</taxon>
        <taxon>Pseudomonadati</taxon>
        <taxon>Pseudomonadota</taxon>
        <taxon>Betaproteobacteria</taxon>
        <taxon>Burkholderiales</taxon>
        <taxon>Burkholderiaceae</taxon>
        <taxon>Cupriavidus</taxon>
    </lineage>
</organism>
<dbReference type="InterPro" id="IPR014757">
    <property type="entry name" value="Tscrpt_reg_IclR_C"/>
</dbReference>
<evidence type="ECO:0000256" key="2">
    <source>
        <dbReference type="ARBA" id="ARBA00023125"/>
    </source>
</evidence>
<dbReference type="Pfam" id="PF09339">
    <property type="entry name" value="HTH_IclR"/>
    <property type="match status" value="1"/>
</dbReference>
<evidence type="ECO:0000256" key="1">
    <source>
        <dbReference type="ARBA" id="ARBA00023015"/>
    </source>
</evidence>
<dbReference type="InterPro" id="IPR036388">
    <property type="entry name" value="WH-like_DNA-bd_sf"/>
</dbReference>
<keyword evidence="1" id="KW-0805">Transcription regulation</keyword>
<gene>
    <name evidence="6" type="ORF">BJN34_11720</name>
</gene>
<evidence type="ECO:0000313" key="7">
    <source>
        <dbReference type="Proteomes" id="UP000189627"/>
    </source>
</evidence>
<evidence type="ECO:0000259" key="4">
    <source>
        <dbReference type="PROSITE" id="PS51077"/>
    </source>
</evidence>
<dbReference type="Gene3D" id="1.10.10.10">
    <property type="entry name" value="Winged helix-like DNA-binding domain superfamily/Winged helix DNA-binding domain"/>
    <property type="match status" value="1"/>
</dbReference>
<dbReference type="SUPFAM" id="SSF55781">
    <property type="entry name" value="GAF domain-like"/>
    <property type="match status" value="1"/>
</dbReference>
<dbReference type="PANTHER" id="PTHR30136:SF35">
    <property type="entry name" value="HTH-TYPE TRANSCRIPTIONAL REGULATOR RV1719"/>
    <property type="match status" value="1"/>
</dbReference>
<feature type="domain" description="IclR-ED" evidence="5">
    <location>
        <begin position="64"/>
        <end position="248"/>
    </location>
</feature>
<evidence type="ECO:0000259" key="5">
    <source>
        <dbReference type="PROSITE" id="PS51078"/>
    </source>
</evidence>
<dbReference type="RefSeq" id="WP_078196768.1">
    <property type="nucleotide sequence ID" value="NZ_CP017757.2"/>
</dbReference>
<evidence type="ECO:0000256" key="3">
    <source>
        <dbReference type="ARBA" id="ARBA00023163"/>
    </source>
</evidence>
<evidence type="ECO:0000313" key="6">
    <source>
        <dbReference type="EMBL" id="AQV94554.1"/>
    </source>
</evidence>
<proteinExistence type="predicted"/>
<dbReference type="KEGG" id="cuh:BJN34_11720"/>
<dbReference type="PROSITE" id="PS51077">
    <property type="entry name" value="HTH_ICLR"/>
    <property type="match status" value="1"/>
</dbReference>
<dbReference type="InterPro" id="IPR050707">
    <property type="entry name" value="HTH_MetabolicPath_Reg"/>
</dbReference>
<dbReference type="SUPFAM" id="SSF46785">
    <property type="entry name" value="Winged helix' DNA-binding domain"/>
    <property type="match status" value="1"/>
</dbReference>
<dbReference type="OrthoDB" id="9807558at2"/>
<dbReference type="Proteomes" id="UP000189627">
    <property type="component" value="Chromosome 1"/>
</dbReference>
<reference evidence="7" key="1">
    <citation type="submission" date="2017-02" db="EMBL/GenBank/DDBJ databases">
        <title>Complete genome sequence of Cupriavidus necator strain NH9, a 3-chlorobenzoate degrader.</title>
        <authorList>
            <person name="Moriuchi R."/>
            <person name="Dohra H."/>
            <person name="Ogawa N."/>
        </authorList>
    </citation>
    <scope>NUCLEOTIDE SEQUENCE [LARGE SCALE GENOMIC DNA]</scope>
    <source>
        <strain evidence="7">NH9</strain>
    </source>
</reference>
<dbReference type="InterPro" id="IPR029016">
    <property type="entry name" value="GAF-like_dom_sf"/>
</dbReference>
<dbReference type="InterPro" id="IPR036390">
    <property type="entry name" value="WH_DNA-bd_sf"/>
</dbReference>
<keyword evidence="2" id="KW-0238">DNA-binding</keyword>
<dbReference type="SMART" id="SM00346">
    <property type="entry name" value="HTH_ICLR"/>
    <property type="match status" value="1"/>
</dbReference>
<dbReference type="InterPro" id="IPR005471">
    <property type="entry name" value="Tscrpt_reg_IclR_N"/>
</dbReference>
<sequence length="258" mass="27688">MSILEGVESVLDMFGHDRHEITFNDVLDELGLAKSSASRLLAQMVRYRLLELQPSTRRYRPGTLVIRAAQAATQAHPFDEQCREILATLSDATGFTAYLSMLDGTDTVVLQRLNGSNPVQVLSPPGARRPAFTTAMGRVLLSRLPETEFSARYAGARKLPDAPAGCPATVTELRERVATARSERSAIAVNEGMPGIGAVATTLADPLSGDVRGLCLSFTAMQVSQAQARALRETLVQAVAPAGQRLGDPLWLDSASLN</sequence>
<keyword evidence="3" id="KW-0804">Transcription</keyword>
<dbReference type="EMBL" id="CP017757">
    <property type="protein sequence ID" value="AQV94554.1"/>
    <property type="molecule type" value="Genomic_DNA"/>
</dbReference>
<protein>
    <submittedName>
        <fullName evidence="6">IclR family transcriptional regulator</fullName>
    </submittedName>
</protein>
<dbReference type="GO" id="GO:0045892">
    <property type="term" value="P:negative regulation of DNA-templated transcription"/>
    <property type="evidence" value="ECO:0007669"/>
    <property type="project" value="TreeGrafter"/>
</dbReference>
<dbReference type="PANTHER" id="PTHR30136">
    <property type="entry name" value="HELIX-TURN-HELIX TRANSCRIPTIONAL REGULATOR, ICLR FAMILY"/>
    <property type="match status" value="1"/>
</dbReference>
<dbReference type="GO" id="GO:0003677">
    <property type="term" value="F:DNA binding"/>
    <property type="evidence" value="ECO:0007669"/>
    <property type="project" value="UniProtKB-KW"/>
</dbReference>
<accession>A0A1U9UPA1</accession>
<dbReference type="Pfam" id="PF01614">
    <property type="entry name" value="IclR_C"/>
    <property type="match status" value="1"/>
</dbReference>
<dbReference type="Gene3D" id="3.30.450.40">
    <property type="match status" value="1"/>
</dbReference>
<dbReference type="GO" id="GO:0003700">
    <property type="term" value="F:DNA-binding transcription factor activity"/>
    <property type="evidence" value="ECO:0007669"/>
    <property type="project" value="TreeGrafter"/>
</dbReference>
<name>A0A1U9UPA1_CUPNE</name>